<sequence length="131" mass="14312">MEGVVSSGGVKVVLLLNNTNRGWSRCSYTRSNAARRLGQHRVHSRQQVQTWLRSCERNPVCGSVCSRLAHTRDSSCAAAQTRCFRLGVCAGIDPLAASTRRYCTRMARTGAGPPLRHGSSGRDGVVKEQRV</sequence>
<dbReference type="AlphaFoldDB" id="A0A9N7ZA13"/>
<evidence type="ECO:0000256" key="1">
    <source>
        <dbReference type="SAM" id="MobiDB-lite"/>
    </source>
</evidence>
<gene>
    <name evidence="2" type="ORF">PLEPLA_LOCUS44422</name>
</gene>
<evidence type="ECO:0000313" key="2">
    <source>
        <dbReference type="EMBL" id="CAB1456630.1"/>
    </source>
</evidence>
<keyword evidence="3" id="KW-1185">Reference proteome</keyword>
<organism evidence="2 3">
    <name type="scientific">Pleuronectes platessa</name>
    <name type="common">European plaice</name>
    <dbReference type="NCBI Taxonomy" id="8262"/>
    <lineage>
        <taxon>Eukaryota</taxon>
        <taxon>Metazoa</taxon>
        <taxon>Chordata</taxon>
        <taxon>Craniata</taxon>
        <taxon>Vertebrata</taxon>
        <taxon>Euteleostomi</taxon>
        <taxon>Actinopterygii</taxon>
        <taxon>Neopterygii</taxon>
        <taxon>Teleostei</taxon>
        <taxon>Neoteleostei</taxon>
        <taxon>Acanthomorphata</taxon>
        <taxon>Carangaria</taxon>
        <taxon>Pleuronectiformes</taxon>
        <taxon>Pleuronectoidei</taxon>
        <taxon>Pleuronectidae</taxon>
        <taxon>Pleuronectes</taxon>
    </lineage>
</organism>
<name>A0A9N7ZA13_PLEPL</name>
<accession>A0A9N7ZA13</accession>
<protein>
    <submittedName>
        <fullName evidence="2">Uncharacterized protein</fullName>
    </submittedName>
</protein>
<reference evidence="2" key="1">
    <citation type="submission" date="2020-03" db="EMBL/GenBank/DDBJ databases">
        <authorList>
            <person name="Weist P."/>
        </authorList>
    </citation>
    <scope>NUCLEOTIDE SEQUENCE</scope>
</reference>
<dbReference type="EMBL" id="CADEAL010004306">
    <property type="protein sequence ID" value="CAB1456630.1"/>
    <property type="molecule type" value="Genomic_DNA"/>
</dbReference>
<proteinExistence type="predicted"/>
<feature type="region of interest" description="Disordered" evidence="1">
    <location>
        <begin position="108"/>
        <end position="131"/>
    </location>
</feature>
<evidence type="ECO:0000313" key="3">
    <source>
        <dbReference type="Proteomes" id="UP001153269"/>
    </source>
</evidence>
<comment type="caution">
    <text evidence="2">The sequence shown here is derived from an EMBL/GenBank/DDBJ whole genome shotgun (WGS) entry which is preliminary data.</text>
</comment>
<dbReference type="Proteomes" id="UP001153269">
    <property type="component" value="Unassembled WGS sequence"/>
</dbReference>